<dbReference type="RefSeq" id="WP_004594647.1">
    <property type="nucleotide sequence ID" value="NZ_AOLY01000042.1"/>
</dbReference>
<dbReference type="Proteomes" id="UP000011524">
    <property type="component" value="Unassembled WGS sequence"/>
</dbReference>
<proteinExistence type="predicted"/>
<evidence type="ECO:0000313" key="3">
    <source>
        <dbReference type="EMBL" id="EMA27650.1"/>
    </source>
</evidence>
<name>M0L6Q5_HALJT</name>
<dbReference type="eggNOG" id="arCOG04221">
    <property type="taxonomic scope" value="Archaea"/>
</dbReference>
<evidence type="ECO:0000313" key="4">
    <source>
        <dbReference type="Proteomes" id="UP000011524"/>
    </source>
</evidence>
<keyword evidence="2" id="KW-1133">Transmembrane helix</keyword>
<evidence type="ECO:0000256" key="2">
    <source>
        <dbReference type="SAM" id="Phobius"/>
    </source>
</evidence>
<accession>M0L6Q5</accession>
<feature type="compositionally biased region" description="Low complexity" evidence="1">
    <location>
        <begin position="378"/>
        <end position="406"/>
    </location>
</feature>
<keyword evidence="4" id="KW-1185">Reference proteome</keyword>
<keyword evidence="2" id="KW-0812">Transmembrane</keyword>
<protein>
    <submittedName>
        <fullName evidence="3">Uncharacterized protein</fullName>
    </submittedName>
</protein>
<dbReference type="STRING" id="1227453.C444_19237"/>
<comment type="caution">
    <text evidence="3">The sequence shown here is derived from an EMBL/GenBank/DDBJ whole genome shotgun (WGS) entry which is preliminary data.</text>
</comment>
<sequence>MAELTIYDSQGSPIEDEAGPTNERIKDFFFDGVRFAIDRSRKEIVIFFRARDNKTSRSEQYYALFQYSTRSEIGNIVSAVEDRIENRYNKFLDTSNEDTKFFELLSSSGSGVSLGDPSTIQDIKDLLSDYKRVTLGVGQYSEAYELFSELWGNDGCNKIAVSENANGQSVSSHDLVIEKGNYSRLKLIGDTKDDVEALREQRRVDLTGAEPPSDDSDTKKRLILIGCVSGIGIIILSLIAMYSGCLIFDMTAPGTGRLPYTDSCAQTNPELTDIKAGTTDTNELQIAGNISGDTPQRNVSLEIVVNGTNGSVYNQNRTTTLSKTGSFRFRIPFNQFNSSEPGAYSAQVRYNGNSKSGRFAIGTTSTPSSDKGTPTPTPTETTTATPTATATATPTPTPTATAAPTPDTSNSTG</sequence>
<organism evidence="3 4">
    <name type="scientific">Haloarcula japonica (strain ATCC 49778 / DSM 6131 / JCM 7785 / NBRC 101032 / NCIMB 13157 / TR-1)</name>
    <dbReference type="NCBI Taxonomy" id="1227453"/>
    <lineage>
        <taxon>Archaea</taxon>
        <taxon>Methanobacteriati</taxon>
        <taxon>Methanobacteriota</taxon>
        <taxon>Stenosarchaea group</taxon>
        <taxon>Halobacteria</taxon>
        <taxon>Halobacteriales</taxon>
        <taxon>Haloarculaceae</taxon>
        <taxon>Haloarcula</taxon>
    </lineage>
</organism>
<dbReference type="OrthoDB" id="330646at2157"/>
<feature type="transmembrane region" description="Helical" evidence="2">
    <location>
        <begin position="222"/>
        <end position="242"/>
    </location>
</feature>
<dbReference type="PATRIC" id="fig|1227453.3.peg.3776"/>
<dbReference type="AlphaFoldDB" id="M0L6Q5"/>
<feature type="compositionally biased region" description="Polar residues" evidence="1">
    <location>
        <begin position="355"/>
        <end position="372"/>
    </location>
</feature>
<feature type="region of interest" description="Disordered" evidence="1">
    <location>
        <begin position="355"/>
        <end position="413"/>
    </location>
</feature>
<reference evidence="3 4" key="1">
    <citation type="journal article" date="2014" name="PLoS Genet.">
        <title>Phylogenetically driven sequencing of extremely halophilic archaea reveals strategies for static and dynamic osmo-response.</title>
        <authorList>
            <person name="Becker E.A."/>
            <person name="Seitzer P.M."/>
            <person name="Tritt A."/>
            <person name="Larsen D."/>
            <person name="Krusor M."/>
            <person name="Yao A.I."/>
            <person name="Wu D."/>
            <person name="Madern D."/>
            <person name="Eisen J.A."/>
            <person name="Darling A.E."/>
            <person name="Facciotti M.T."/>
        </authorList>
    </citation>
    <scope>NUCLEOTIDE SEQUENCE [LARGE SCALE GENOMIC DNA]</scope>
    <source>
        <strain evidence="4">ATCC 49778 / DSM 6131 / JCM 7785 / NBRC 101032 / NCIMB 13157 / TR-1</strain>
    </source>
</reference>
<gene>
    <name evidence="3" type="ORF">C444_19237</name>
</gene>
<evidence type="ECO:0000256" key="1">
    <source>
        <dbReference type="SAM" id="MobiDB-lite"/>
    </source>
</evidence>
<keyword evidence="2" id="KW-0472">Membrane</keyword>
<dbReference type="EMBL" id="AOLY01000042">
    <property type="protein sequence ID" value="EMA27650.1"/>
    <property type="molecule type" value="Genomic_DNA"/>
</dbReference>